<dbReference type="SMART" id="SM00729">
    <property type="entry name" value="Elp3"/>
    <property type="match status" value="1"/>
</dbReference>
<dbReference type="InterPro" id="IPR010723">
    <property type="entry name" value="HemN_C"/>
</dbReference>
<dbReference type="AlphaFoldDB" id="A0AA97F4H1"/>
<dbReference type="PANTHER" id="PTHR13932:SF5">
    <property type="entry name" value="RADICAL S-ADENOSYL METHIONINE DOMAIN-CONTAINING PROTEIN 1, MITOCHONDRIAL"/>
    <property type="match status" value="1"/>
</dbReference>
<dbReference type="PANTHER" id="PTHR13932">
    <property type="entry name" value="COPROPORPHYRINIGEN III OXIDASE"/>
    <property type="match status" value="1"/>
</dbReference>
<dbReference type="NCBIfam" id="TIGR00539">
    <property type="entry name" value="hemN_rel"/>
    <property type="match status" value="1"/>
</dbReference>
<evidence type="ECO:0000259" key="11">
    <source>
        <dbReference type="PROSITE" id="PS51918"/>
    </source>
</evidence>
<keyword evidence="6 10" id="KW-0479">Metal-binding</keyword>
<evidence type="ECO:0000313" key="13">
    <source>
        <dbReference type="Proteomes" id="UP001302429"/>
    </source>
</evidence>
<keyword evidence="8 10" id="KW-0411">Iron-sulfur</keyword>
<dbReference type="InterPro" id="IPR058240">
    <property type="entry name" value="rSAM_sf"/>
</dbReference>
<dbReference type="GO" id="GO:0046872">
    <property type="term" value="F:metal ion binding"/>
    <property type="evidence" value="ECO:0007669"/>
    <property type="project" value="UniProtKB-UniRule"/>
</dbReference>
<proteinExistence type="inferred from homology"/>
<sequence>MARSSATMMNNRQTGLALYIHWPFCVSKCPYCDFNSHVRAEIDDAVWAEALLADMAYEAELTAGRPVHSIFLGGGTPSLMPPALVAELLSAAGQHWGFTEDVEITLEANPSSVEAARFADLAAAGVNRVSLGLQSFDDDALRFLGRAHGAAEGLAALKTAQQHFARVSFDLIYALPDQTLEEWRTMLNKALDQGTDHLSLYQLTIEPNTRFASDVRRGMFDPMDGDRAADFYALTDEMTRGAGLPAYEISNHARPGQESRHNLTYWRYGDYVGIGPGAHGRRLHEATERHKKPENYLSAVERNGHGIKLSRHLEAQEAASEALMMGLRLTEGIDLSALAQRFGLPQEAIINRQKLDMLTQMGLCESNGDQIRVARTAHILLDAIIAELAVFEEAAPAC</sequence>
<keyword evidence="9 10" id="KW-0143">Chaperone</keyword>
<evidence type="ECO:0000256" key="6">
    <source>
        <dbReference type="ARBA" id="ARBA00022723"/>
    </source>
</evidence>
<dbReference type="SFLD" id="SFLDF00288">
    <property type="entry name" value="HemN-like__clustered_with_nucl"/>
    <property type="match status" value="1"/>
</dbReference>
<evidence type="ECO:0000256" key="1">
    <source>
        <dbReference type="ARBA" id="ARBA00001966"/>
    </source>
</evidence>
<dbReference type="RefSeq" id="WP_317080391.1">
    <property type="nucleotide sequence ID" value="NZ_CP136594.1"/>
</dbReference>
<comment type="subcellular location">
    <subcellularLocation>
        <location evidence="10">Cytoplasm</location>
    </subcellularLocation>
</comment>
<dbReference type="InterPro" id="IPR006638">
    <property type="entry name" value="Elp3/MiaA/NifB-like_rSAM"/>
</dbReference>
<evidence type="ECO:0000256" key="2">
    <source>
        <dbReference type="ARBA" id="ARBA00006100"/>
    </source>
</evidence>
<name>A0AA97F4H1_9SPHN</name>
<dbReference type="GO" id="GO:0006779">
    <property type="term" value="P:porphyrin-containing compound biosynthetic process"/>
    <property type="evidence" value="ECO:0007669"/>
    <property type="project" value="InterPro"/>
</dbReference>
<dbReference type="Pfam" id="PF06969">
    <property type="entry name" value="HemN_C"/>
    <property type="match status" value="1"/>
</dbReference>
<evidence type="ECO:0000256" key="5">
    <source>
        <dbReference type="ARBA" id="ARBA00022691"/>
    </source>
</evidence>
<evidence type="ECO:0000256" key="4">
    <source>
        <dbReference type="ARBA" id="ARBA00022617"/>
    </source>
</evidence>
<dbReference type="EMBL" id="CP136594">
    <property type="protein sequence ID" value="WOE74159.1"/>
    <property type="molecule type" value="Genomic_DNA"/>
</dbReference>
<evidence type="ECO:0000256" key="7">
    <source>
        <dbReference type="ARBA" id="ARBA00023004"/>
    </source>
</evidence>
<dbReference type="SFLD" id="SFLDG01065">
    <property type="entry name" value="anaerobic_coproporphyrinogen-I"/>
    <property type="match status" value="2"/>
</dbReference>
<dbReference type="Pfam" id="PF04055">
    <property type="entry name" value="Radical_SAM"/>
    <property type="match status" value="1"/>
</dbReference>
<feature type="domain" description="Radical SAM core" evidence="11">
    <location>
        <begin position="10"/>
        <end position="245"/>
    </location>
</feature>
<comment type="function">
    <text evidence="10">Probably acts as a heme chaperone, transferring heme to an unknown acceptor. Binds one molecule of heme per monomer, possibly covalently. Binds 1 [4Fe-4S] cluster. The cluster is coordinated with 3 cysteines and an exchangeable S-adenosyl-L-methionine.</text>
</comment>
<evidence type="ECO:0000256" key="8">
    <source>
        <dbReference type="ARBA" id="ARBA00023014"/>
    </source>
</evidence>
<dbReference type="InterPro" id="IPR034505">
    <property type="entry name" value="Coproporphyrinogen-III_oxidase"/>
</dbReference>
<dbReference type="KEGG" id="acoa:RB602_09860"/>
<evidence type="ECO:0000313" key="12">
    <source>
        <dbReference type="EMBL" id="WOE74159.1"/>
    </source>
</evidence>
<keyword evidence="5 10" id="KW-0949">S-adenosyl-L-methionine</keyword>
<organism evidence="12 13">
    <name type="scientific">Alterisphingorhabdus coralli</name>
    <dbReference type="NCBI Taxonomy" id="3071408"/>
    <lineage>
        <taxon>Bacteria</taxon>
        <taxon>Pseudomonadati</taxon>
        <taxon>Pseudomonadota</taxon>
        <taxon>Alphaproteobacteria</taxon>
        <taxon>Sphingomonadales</taxon>
        <taxon>Sphingomonadaceae</taxon>
        <taxon>Alterisphingorhabdus (ex Yan et al. 2024)</taxon>
    </lineage>
</organism>
<dbReference type="InterPro" id="IPR007197">
    <property type="entry name" value="rSAM"/>
</dbReference>
<keyword evidence="7 10" id="KW-0408">Iron</keyword>
<dbReference type="GO" id="GO:0005737">
    <property type="term" value="C:cytoplasm"/>
    <property type="evidence" value="ECO:0007669"/>
    <property type="project" value="UniProtKB-SubCell"/>
</dbReference>
<accession>A0AA97F4H1</accession>
<dbReference type="GO" id="GO:0004109">
    <property type="term" value="F:coproporphyrinogen oxidase activity"/>
    <property type="evidence" value="ECO:0007669"/>
    <property type="project" value="InterPro"/>
</dbReference>
<evidence type="ECO:0000256" key="9">
    <source>
        <dbReference type="ARBA" id="ARBA00023186"/>
    </source>
</evidence>
<dbReference type="CDD" id="cd01335">
    <property type="entry name" value="Radical_SAM"/>
    <property type="match status" value="1"/>
</dbReference>
<keyword evidence="10" id="KW-0004">4Fe-4S</keyword>
<dbReference type="Proteomes" id="UP001302429">
    <property type="component" value="Chromosome"/>
</dbReference>
<keyword evidence="13" id="KW-1185">Reference proteome</keyword>
<evidence type="ECO:0000256" key="10">
    <source>
        <dbReference type="RuleBase" id="RU364116"/>
    </source>
</evidence>
<keyword evidence="4 10" id="KW-0349">Heme</keyword>
<dbReference type="PROSITE" id="PS51918">
    <property type="entry name" value="RADICAL_SAM"/>
    <property type="match status" value="1"/>
</dbReference>
<dbReference type="Gene3D" id="3.20.20.70">
    <property type="entry name" value="Aldolase class I"/>
    <property type="match status" value="1"/>
</dbReference>
<comment type="similarity">
    <text evidence="2">Belongs to the anaerobic coproporphyrinogen-III oxidase family. HemW subfamily.</text>
</comment>
<gene>
    <name evidence="12" type="primary">hemW</name>
    <name evidence="12" type="ORF">RB602_09860</name>
</gene>
<keyword evidence="10" id="KW-0963">Cytoplasm</keyword>
<dbReference type="InterPro" id="IPR004559">
    <property type="entry name" value="HemW-like"/>
</dbReference>
<dbReference type="SFLD" id="SFLDG01082">
    <property type="entry name" value="B12-binding_domain_containing"/>
    <property type="match status" value="1"/>
</dbReference>
<evidence type="ECO:0000256" key="3">
    <source>
        <dbReference type="ARBA" id="ARBA00017228"/>
    </source>
</evidence>
<dbReference type="InterPro" id="IPR013785">
    <property type="entry name" value="Aldolase_TIM"/>
</dbReference>
<comment type="cofactor">
    <cofactor evidence="1">
        <name>[4Fe-4S] cluster</name>
        <dbReference type="ChEBI" id="CHEBI:49883"/>
    </cofactor>
</comment>
<dbReference type="GO" id="GO:0051539">
    <property type="term" value="F:4 iron, 4 sulfur cluster binding"/>
    <property type="evidence" value="ECO:0007669"/>
    <property type="project" value="UniProtKB-UniRule"/>
</dbReference>
<reference evidence="12 13" key="1">
    <citation type="submission" date="2023-10" db="EMBL/GenBank/DDBJ databases">
        <title>Complete genome sequence of a Sphingomonadaceae bacterium.</title>
        <authorList>
            <person name="Yan C."/>
        </authorList>
    </citation>
    <scope>NUCLEOTIDE SEQUENCE [LARGE SCALE GENOMIC DNA]</scope>
    <source>
        <strain evidence="12 13">SCSIO 66989</strain>
    </source>
</reference>
<protein>
    <recommendedName>
        <fullName evidence="3 10">Heme chaperone HemW</fullName>
    </recommendedName>
</protein>
<dbReference type="SFLD" id="SFLDF00562">
    <property type="entry name" value="HemN-like__clustered_with_heat"/>
    <property type="match status" value="1"/>
</dbReference>
<dbReference type="SFLD" id="SFLDS00029">
    <property type="entry name" value="Radical_SAM"/>
    <property type="match status" value="2"/>
</dbReference>
<dbReference type="SUPFAM" id="SSF102114">
    <property type="entry name" value="Radical SAM enzymes"/>
    <property type="match status" value="1"/>
</dbReference>